<sequence length="220" mass="23931">MPEQSTSPPSQPLPPSKELFKILFDSGQKTFLSTFDRVVLSVYAVFLVILLAVAVAWGLAPHPDLRLMAWGIAILILVLGLLWVAVTAATAIVALFNGSQSMHAAIDRRGLHAESVLLALRPFAQSDLRLRAEQYVLESSLAMRRHGLTAVIVGLSAASTPIYQKGVEYGLWEQWNQFPYAVAFSLLGAFLLSAALIDFTSKLDRAAAMLKRAAESEPTP</sequence>
<feature type="transmembrane region" description="Helical" evidence="1">
    <location>
        <begin position="147"/>
        <end position="166"/>
    </location>
</feature>
<dbReference type="EMBL" id="RXLZ01000008">
    <property type="protein sequence ID" value="RTQ91115.1"/>
    <property type="molecule type" value="Genomic_DNA"/>
</dbReference>
<dbReference type="RefSeq" id="WP_126928103.1">
    <property type="nucleotide sequence ID" value="NZ_RXLZ01000008.1"/>
</dbReference>
<feature type="transmembrane region" description="Helical" evidence="1">
    <location>
        <begin position="38"/>
        <end position="60"/>
    </location>
</feature>
<comment type="caution">
    <text evidence="2">The sequence shown here is derived from an EMBL/GenBank/DDBJ whole genome shotgun (WGS) entry which is preliminary data.</text>
</comment>
<feature type="transmembrane region" description="Helical" evidence="1">
    <location>
        <begin position="72"/>
        <end position="96"/>
    </location>
</feature>
<keyword evidence="1" id="KW-0812">Transmembrane</keyword>
<keyword evidence="1" id="KW-1133">Transmembrane helix</keyword>
<evidence type="ECO:0000313" key="2">
    <source>
        <dbReference type="EMBL" id="RTQ91115.1"/>
    </source>
</evidence>
<name>A0A3S0HZ36_STEMA</name>
<evidence type="ECO:0000313" key="3">
    <source>
        <dbReference type="Proteomes" id="UP000271705"/>
    </source>
</evidence>
<evidence type="ECO:0008006" key="4">
    <source>
        <dbReference type="Google" id="ProtNLM"/>
    </source>
</evidence>
<gene>
    <name evidence="2" type="ORF">EKL94_04160</name>
</gene>
<feature type="transmembrane region" description="Helical" evidence="1">
    <location>
        <begin position="178"/>
        <end position="199"/>
    </location>
</feature>
<accession>A0A3S0HZ36</accession>
<dbReference type="Proteomes" id="UP000271705">
    <property type="component" value="Unassembled WGS sequence"/>
</dbReference>
<evidence type="ECO:0000256" key="1">
    <source>
        <dbReference type="SAM" id="Phobius"/>
    </source>
</evidence>
<organism evidence="2 3">
    <name type="scientific">Stenotrophomonas maltophilia</name>
    <name type="common">Pseudomonas maltophilia</name>
    <name type="synonym">Xanthomonas maltophilia</name>
    <dbReference type="NCBI Taxonomy" id="40324"/>
    <lineage>
        <taxon>Bacteria</taxon>
        <taxon>Pseudomonadati</taxon>
        <taxon>Pseudomonadota</taxon>
        <taxon>Gammaproteobacteria</taxon>
        <taxon>Lysobacterales</taxon>
        <taxon>Lysobacteraceae</taxon>
        <taxon>Stenotrophomonas</taxon>
        <taxon>Stenotrophomonas maltophilia group</taxon>
    </lineage>
</organism>
<dbReference type="AlphaFoldDB" id="A0A3S0HZ36"/>
<reference evidence="2 3" key="1">
    <citation type="submission" date="2018-12" db="EMBL/GenBank/DDBJ databases">
        <authorList>
            <person name="Kartti S."/>
            <person name="Manni A."/>
            <person name="Chemao El Fihri M.W."/>
            <person name="Laamarti M."/>
            <person name="Temsamani L."/>
            <person name="El Jamali J.E."/>
            <person name="Ouadghiri M."/>
            <person name="Ibrahimi A."/>
            <person name="Filati-Maltouf A."/>
        </authorList>
    </citation>
    <scope>NUCLEOTIDE SEQUENCE [LARGE SCALE GENOMIC DNA]</scope>
    <source>
        <strain evidence="2 3">MDMC339</strain>
    </source>
</reference>
<keyword evidence="1" id="KW-0472">Membrane</keyword>
<protein>
    <recommendedName>
        <fullName evidence="4">Transmembrane protein</fullName>
    </recommendedName>
</protein>
<proteinExistence type="predicted"/>